<dbReference type="PANTHER" id="PTHR38450">
    <property type="entry name" value="STAGE V SPORULATION PROTEIN AC-RELATED"/>
    <property type="match status" value="1"/>
</dbReference>
<evidence type="ECO:0000313" key="2">
    <source>
        <dbReference type="EMBL" id="HJC48203.1"/>
    </source>
</evidence>
<feature type="transmembrane region" description="Helical" evidence="1">
    <location>
        <begin position="83"/>
        <end position="105"/>
    </location>
</feature>
<organism evidence="2 3">
    <name type="scientific">Candidatus Lachnoclostridium pullistercoris</name>
    <dbReference type="NCBI Taxonomy" id="2838632"/>
    <lineage>
        <taxon>Bacteria</taxon>
        <taxon>Bacillati</taxon>
        <taxon>Bacillota</taxon>
        <taxon>Clostridia</taxon>
        <taxon>Lachnospirales</taxon>
        <taxon>Lachnospiraceae</taxon>
    </lineage>
</organism>
<dbReference type="Pfam" id="PF03862">
    <property type="entry name" value="SpoVAC_SpoVAEB"/>
    <property type="match status" value="1"/>
</dbReference>
<feature type="transmembrane region" description="Helical" evidence="1">
    <location>
        <begin position="126"/>
        <end position="147"/>
    </location>
</feature>
<dbReference type="EMBL" id="DWWL01000058">
    <property type="protein sequence ID" value="HJC48203.1"/>
    <property type="molecule type" value="Genomic_DNA"/>
</dbReference>
<feature type="transmembrane region" description="Helical" evidence="1">
    <location>
        <begin position="25"/>
        <end position="46"/>
    </location>
</feature>
<reference evidence="2" key="1">
    <citation type="journal article" date="2021" name="PeerJ">
        <title>Extensive microbial diversity within the chicken gut microbiome revealed by metagenomics and culture.</title>
        <authorList>
            <person name="Gilroy R."/>
            <person name="Ravi A."/>
            <person name="Getino M."/>
            <person name="Pursley I."/>
            <person name="Horton D.L."/>
            <person name="Alikhan N.F."/>
            <person name="Baker D."/>
            <person name="Gharbi K."/>
            <person name="Hall N."/>
            <person name="Watson M."/>
            <person name="Adriaenssens E.M."/>
            <person name="Foster-Nyarko E."/>
            <person name="Jarju S."/>
            <person name="Secka A."/>
            <person name="Antonio M."/>
            <person name="Oren A."/>
            <person name="Chaudhuri R.R."/>
            <person name="La Ragione R."/>
            <person name="Hildebrand F."/>
            <person name="Pallen M.J."/>
        </authorList>
    </citation>
    <scope>NUCLEOTIDE SEQUENCE</scope>
    <source>
        <strain evidence="2">CHK183-5548</strain>
    </source>
</reference>
<sequence length="151" mass="16377">MEVNKKLYESYVKEITPVHSKGVNLLWAFLVGGLICVLGQFVINALMAFGVEKEAAMAWNQLFLIALSILLTGLNLFSKITKFAGAGTLVPITGFANSVAAPMLEYKVEGQVFGIGVKAFTISGPVILYGVFSTWILGILSYILGIWNLGW</sequence>
<gene>
    <name evidence="2" type="ORF">IAA04_09150</name>
</gene>
<evidence type="ECO:0000256" key="1">
    <source>
        <dbReference type="SAM" id="Phobius"/>
    </source>
</evidence>
<reference evidence="2" key="2">
    <citation type="submission" date="2021-04" db="EMBL/GenBank/DDBJ databases">
        <authorList>
            <person name="Gilroy R."/>
        </authorList>
    </citation>
    <scope>NUCLEOTIDE SEQUENCE</scope>
    <source>
        <strain evidence="2">CHK183-5548</strain>
    </source>
</reference>
<comment type="caution">
    <text evidence="2">The sequence shown here is derived from an EMBL/GenBank/DDBJ whole genome shotgun (WGS) entry which is preliminary data.</text>
</comment>
<feature type="transmembrane region" description="Helical" evidence="1">
    <location>
        <begin position="58"/>
        <end position="77"/>
    </location>
</feature>
<keyword evidence="1" id="KW-0472">Membrane</keyword>
<dbReference type="InterPro" id="IPR005562">
    <property type="entry name" value="SpoVA"/>
</dbReference>
<protein>
    <submittedName>
        <fullName evidence="2">SpoVA/SpoVAEb family sporulation membrane protein</fullName>
    </submittedName>
</protein>
<accession>A0A9D2PEM8</accession>
<dbReference type="AlphaFoldDB" id="A0A9D2PEM8"/>
<dbReference type="PANTHER" id="PTHR38450:SF1">
    <property type="entry name" value="STAGE V SPORULATION PROTEIN AC"/>
    <property type="match status" value="1"/>
</dbReference>
<keyword evidence="1" id="KW-1133">Transmembrane helix</keyword>
<dbReference type="Proteomes" id="UP000823883">
    <property type="component" value="Unassembled WGS sequence"/>
</dbReference>
<name>A0A9D2PEM8_9FIRM</name>
<proteinExistence type="predicted"/>
<keyword evidence="1" id="KW-0812">Transmembrane</keyword>
<evidence type="ECO:0000313" key="3">
    <source>
        <dbReference type="Proteomes" id="UP000823883"/>
    </source>
</evidence>